<evidence type="ECO:0000313" key="1">
    <source>
        <dbReference type="EMBL" id="VFB18977.1"/>
    </source>
</evidence>
<dbReference type="Proteomes" id="UP000330809">
    <property type="component" value="Unassembled WGS sequence"/>
</dbReference>
<dbReference type="AlphaFoldDB" id="A0A449IHH9"/>
<sequence length="47" mass="5367">MTGLIDLNGTPKINGRVFPVRHLQGQIGEKQKEFVDVLRHTRRLVQA</sequence>
<evidence type="ECO:0000313" key="2">
    <source>
        <dbReference type="Proteomes" id="UP000330809"/>
    </source>
</evidence>
<accession>A0A449IHH9</accession>
<proteinExistence type="predicted"/>
<organism evidence="1 2">
    <name type="scientific">Pseudomonas fragi</name>
    <dbReference type="NCBI Taxonomy" id="296"/>
    <lineage>
        <taxon>Bacteria</taxon>
        <taxon>Pseudomonadati</taxon>
        <taxon>Pseudomonadota</taxon>
        <taxon>Gammaproteobacteria</taxon>
        <taxon>Pseudomonadales</taxon>
        <taxon>Pseudomonadaceae</taxon>
        <taxon>Pseudomonas</taxon>
    </lineage>
</organism>
<protein>
    <submittedName>
        <fullName evidence="1">Uncharacterized protein</fullName>
    </submittedName>
</protein>
<reference evidence="1 2" key="1">
    <citation type="submission" date="2019-02" db="EMBL/GenBank/DDBJ databases">
        <authorList>
            <consortium name="Pathogen Informatics"/>
        </authorList>
    </citation>
    <scope>NUCLEOTIDE SEQUENCE [LARGE SCALE GENOMIC DNA]</scope>
    <source>
        <strain evidence="1 2">3012STDY7103891</strain>
    </source>
</reference>
<gene>
    <name evidence="1" type="ORF">NCTC10754_01546</name>
</gene>
<name>A0A449IHH9_PSEFR</name>
<dbReference type="EMBL" id="CAACYJ010000025">
    <property type="protein sequence ID" value="VFB18977.1"/>
    <property type="molecule type" value="Genomic_DNA"/>
</dbReference>